<dbReference type="RefSeq" id="WP_073049626.1">
    <property type="nucleotide sequence ID" value="NZ_FQZL01000015.1"/>
</dbReference>
<dbReference type="InterPro" id="IPR015422">
    <property type="entry name" value="PyrdxlP-dep_Trfase_small"/>
</dbReference>
<evidence type="ECO:0000313" key="5">
    <source>
        <dbReference type="EMBL" id="SHJ28773.1"/>
    </source>
</evidence>
<accession>A0A1M6I2Q6</accession>
<dbReference type="OrthoDB" id="9774495at2"/>
<dbReference type="Gene3D" id="3.90.1150.10">
    <property type="entry name" value="Aspartate Aminotransferase, domain 1"/>
    <property type="match status" value="1"/>
</dbReference>
<organism evidence="5 6">
    <name type="scientific">Dethiosulfatibacter aminovorans DSM 17477</name>
    <dbReference type="NCBI Taxonomy" id="1121476"/>
    <lineage>
        <taxon>Bacteria</taxon>
        <taxon>Bacillati</taxon>
        <taxon>Bacillota</taxon>
        <taxon>Tissierellia</taxon>
        <taxon>Dethiosulfatibacter</taxon>
    </lineage>
</organism>
<dbReference type="PANTHER" id="PTHR48097:SF5">
    <property type="entry name" value="LOW SPECIFICITY L-THREONINE ALDOLASE"/>
    <property type="match status" value="1"/>
</dbReference>
<sequence length="348" mass="38837">MTIRHSFRNDYSEGAHERILKTLAETNMMQQDGYGEDDYCMEASRLIKGKLGNDDVDIHYISGGTQANLIVISSILRPYESVIAANTGHINTHEAGAIEATGHRINAVDSADGKLTPDMVKLVLDEHTDEHMVKPGMVYISNSTEVGTVYKKDELAALYEYCRENGLYLFMDGARLGSALESRESDLEFSDMEKYTDVFYIGGTKNGALLGEAIVISNDDLKKCFRYSLKQKGALLAKGRIIGVQFLELFRDGLFEENASHANDMAFRISDAIADLGYGFIGTPSSNQIFPILPNELIEKLSEKYLFYVWSKEGEDSSSIRIVTSWATPVEAVEEFIEDIGEIKEMLR</sequence>
<dbReference type="InterPro" id="IPR015424">
    <property type="entry name" value="PyrdxlP-dep_Trfase"/>
</dbReference>
<dbReference type="PANTHER" id="PTHR48097">
    <property type="entry name" value="L-THREONINE ALDOLASE-RELATED"/>
    <property type="match status" value="1"/>
</dbReference>
<dbReference type="Pfam" id="PF01212">
    <property type="entry name" value="Beta_elim_lyase"/>
    <property type="match status" value="1"/>
</dbReference>
<dbReference type="Gene3D" id="3.40.640.10">
    <property type="entry name" value="Type I PLP-dependent aspartate aminotransferase-like (Major domain)"/>
    <property type="match status" value="1"/>
</dbReference>
<dbReference type="Proteomes" id="UP000184052">
    <property type="component" value="Unassembled WGS sequence"/>
</dbReference>
<dbReference type="InterPro" id="IPR015421">
    <property type="entry name" value="PyrdxlP-dep_Trfase_major"/>
</dbReference>
<proteinExistence type="inferred from homology"/>
<evidence type="ECO:0000256" key="2">
    <source>
        <dbReference type="ARBA" id="ARBA00006966"/>
    </source>
</evidence>
<feature type="domain" description="Aromatic amino acid beta-eliminating lyase/threonine aldolase" evidence="4">
    <location>
        <begin position="26"/>
        <end position="279"/>
    </location>
</feature>
<dbReference type="GO" id="GO:0006520">
    <property type="term" value="P:amino acid metabolic process"/>
    <property type="evidence" value="ECO:0007669"/>
    <property type="project" value="InterPro"/>
</dbReference>
<dbReference type="AlphaFoldDB" id="A0A1M6I2Q6"/>
<keyword evidence="6" id="KW-1185">Reference proteome</keyword>
<gene>
    <name evidence="5" type="ORF">SAMN02745751_02195</name>
</gene>
<dbReference type="InterPro" id="IPR001597">
    <property type="entry name" value="ArAA_b-elim_lyase/Thr_aldolase"/>
</dbReference>
<dbReference type="SUPFAM" id="SSF53383">
    <property type="entry name" value="PLP-dependent transferases"/>
    <property type="match status" value="1"/>
</dbReference>
<evidence type="ECO:0000313" key="6">
    <source>
        <dbReference type="Proteomes" id="UP000184052"/>
    </source>
</evidence>
<dbReference type="EMBL" id="FQZL01000015">
    <property type="protein sequence ID" value="SHJ28773.1"/>
    <property type="molecule type" value="Genomic_DNA"/>
</dbReference>
<evidence type="ECO:0000256" key="3">
    <source>
        <dbReference type="ARBA" id="ARBA00022898"/>
    </source>
</evidence>
<protein>
    <submittedName>
        <fullName evidence="5">L-threonine aldolase</fullName>
    </submittedName>
</protein>
<evidence type="ECO:0000259" key="4">
    <source>
        <dbReference type="Pfam" id="PF01212"/>
    </source>
</evidence>
<keyword evidence="3" id="KW-0663">Pyridoxal phosphate</keyword>
<comment type="cofactor">
    <cofactor evidence="1">
        <name>pyridoxal 5'-phosphate</name>
        <dbReference type="ChEBI" id="CHEBI:597326"/>
    </cofactor>
</comment>
<name>A0A1M6I2Q6_9FIRM</name>
<dbReference type="STRING" id="1121476.SAMN02745751_02195"/>
<comment type="similarity">
    <text evidence="2">Belongs to the threonine aldolase family.</text>
</comment>
<dbReference type="GO" id="GO:0016829">
    <property type="term" value="F:lyase activity"/>
    <property type="evidence" value="ECO:0007669"/>
    <property type="project" value="InterPro"/>
</dbReference>
<reference evidence="5 6" key="1">
    <citation type="submission" date="2016-11" db="EMBL/GenBank/DDBJ databases">
        <authorList>
            <person name="Jaros S."/>
            <person name="Januszkiewicz K."/>
            <person name="Wedrychowicz H."/>
        </authorList>
    </citation>
    <scope>NUCLEOTIDE SEQUENCE [LARGE SCALE GENOMIC DNA]</scope>
    <source>
        <strain evidence="5 6">DSM 17477</strain>
    </source>
</reference>
<evidence type="ECO:0000256" key="1">
    <source>
        <dbReference type="ARBA" id="ARBA00001933"/>
    </source>
</evidence>